<feature type="region of interest" description="Disordered" evidence="1">
    <location>
        <begin position="1"/>
        <end position="121"/>
    </location>
</feature>
<dbReference type="PATRIC" id="fig|1273125.3.peg.62"/>
<name>R7WTC4_9NOCA</name>
<proteinExistence type="predicted"/>
<feature type="compositionally biased region" description="Basic and acidic residues" evidence="1">
    <location>
        <begin position="19"/>
        <end position="33"/>
    </location>
</feature>
<reference evidence="2 3" key="1">
    <citation type="journal article" date="2013" name="Genome Announc.">
        <title>Draft Genome Sequence of Rhodococcus rhodnii Strain LMG5362, a Symbiont of Rhodnius prolixus (Hemiptera, Reduviidae, Triatominae), the Principle Vector of Trypanosoma cruzi.</title>
        <authorList>
            <person name="Pachebat J.A."/>
            <person name="van Keulen G."/>
            <person name="Whitten M.M."/>
            <person name="Girdwood S."/>
            <person name="Del Sol R."/>
            <person name="Dyson P.J."/>
            <person name="Facey P.D."/>
        </authorList>
    </citation>
    <scope>NUCLEOTIDE SEQUENCE [LARGE SCALE GENOMIC DNA]</scope>
    <source>
        <strain evidence="2 3">LMG 5362</strain>
    </source>
</reference>
<dbReference type="Proteomes" id="UP000013525">
    <property type="component" value="Unassembled WGS sequence"/>
</dbReference>
<dbReference type="AlphaFoldDB" id="R7WTC4"/>
<comment type="caution">
    <text evidence="2">The sequence shown here is derived from an EMBL/GenBank/DDBJ whole genome shotgun (WGS) entry which is preliminary data.</text>
</comment>
<evidence type="ECO:0000313" key="2">
    <source>
        <dbReference type="EMBL" id="EOM78525.1"/>
    </source>
</evidence>
<accession>R7WTC4</accession>
<evidence type="ECO:0000256" key="1">
    <source>
        <dbReference type="SAM" id="MobiDB-lite"/>
    </source>
</evidence>
<organism evidence="2 3">
    <name type="scientific">Rhodococcus rhodnii LMG 5362</name>
    <dbReference type="NCBI Taxonomy" id="1273125"/>
    <lineage>
        <taxon>Bacteria</taxon>
        <taxon>Bacillati</taxon>
        <taxon>Actinomycetota</taxon>
        <taxon>Actinomycetes</taxon>
        <taxon>Mycobacteriales</taxon>
        <taxon>Nocardiaceae</taxon>
        <taxon>Rhodococcus</taxon>
    </lineage>
</organism>
<dbReference type="EMBL" id="APMY01000003">
    <property type="protein sequence ID" value="EOM78525.1"/>
    <property type="molecule type" value="Genomic_DNA"/>
</dbReference>
<evidence type="ECO:0000313" key="3">
    <source>
        <dbReference type="Proteomes" id="UP000013525"/>
    </source>
</evidence>
<sequence length="121" mass="13065">MGDAAGARHREPRARHRRIEPASRDALRHDRTRSSAGRRGRTRAGGAGARRPDPARRPRVLRPPPCDARATRRTDDRTARPAPTRPRHRGASGRSGPPAHRAGPLDAARHAVTANPGGAAR</sequence>
<gene>
    <name evidence="2" type="ORF">Rrhod_0062</name>
</gene>
<protein>
    <submittedName>
        <fullName evidence="2">Uncharacterized protein</fullName>
    </submittedName>
</protein>
<feature type="compositionally biased region" description="Basic and acidic residues" evidence="1">
    <location>
        <begin position="69"/>
        <end position="79"/>
    </location>
</feature>
<keyword evidence="3" id="KW-1185">Reference proteome</keyword>